<keyword evidence="2" id="KW-1185">Reference proteome</keyword>
<reference evidence="1" key="1">
    <citation type="journal article" date="2021" name="New Phytol.">
        <title>Evolutionary innovations through gain and loss of genes in the ectomycorrhizal Boletales.</title>
        <authorList>
            <person name="Wu G."/>
            <person name="Miyauchi S."/>
            <person name="Morin E."/>
            <person name="Kuo A."/>
            <person name="Drula E."/>
            <person name="Varga T."/>
            <person name="Kohler A."/>
            <person name="Feng B."/>
            <person name="Cao Y."/>
            <person name="Lipzen A."/>
            <person name="Daum C."/>
            <person name="Hundley H."/>
            <person name="Pangilinan J."/>
            <person name="Johnson J."/>
            <person name="Barry K."/>
            <person name="LaButti K."/>
            <person name="Ng V."/>
            <person name="Ahrendt S."/>
            <person name="Min B."/>
            <person name="Choi I.G."/>
            <person name="Park H."/>
            <person name="Plett J.M."/>
            <person name="Magnuson J."/>
            <person name="Spatafora J.W."/>
            <person name="Nagy L.G."/>
            <person name="Henrissat B."/>
            <person name="Grigoriev I.V."/>
            <person name="Yang Z.L."/>
            <person name="Xu J."/>
            <person name="Martin F.M."/>
        </authorList>
    </citation>
    <scope>NUCLEOTIDE SEQUENCE</scope>
    <source>
        <strain evidence="1">ATCC 28755</strain>
    </source>
</reference>
<evidence type="ECO:0000313" key="1">
    <source>
        <dbReference type="EMBL" id="KAH7915706.1"/>
    </source>
</evidence>
<name>A0ACB8ARY7_9AGAM</name>
<dbReference type="EMBL" id="MU267597">
    <property type="protein sequence ID" value="KAH7915706.1"/>
    <property type="molecule type" value="Genomic_DNA"/>
</dbReference>
<accession>A0ACB8ARY7</accession>
<protein>
    <submittedName>
        <fullName evidence="1">Uncharacterized protein</fullName>
    </submittedName>
</protein>
<organism evidence="1 2">
    <name type="scientific">Hygrophoropsis aurantiaca</name>
    <dbReference type="NCBI Taxonomy" id="72124"/>
    <lineage>
        <taxon>Eukaryota</taxon>
        <taxon>Fungi</taxon>
        <taxon>Dikarya</taxon>
        <taxon>Basidiomycota</taxon>
        <taxon>Agaricomycotina</taxon>
        <taxon>Agaricomycetes</taxon>
        <taxon>Agaricomycetidae</taxon>
        <taxon>Boletales</taxon>
        <taxon>Coniophorineae</taxon>
        <taxon>Hygrophoropsidaceae</taxon>
        <taxon>Hygrophoropsis</taxon>
    </lineage>
</organism>
<proteinExistence type="predicted"/>
<gene>
    <name evidence="1" type="ORF">BJ138DRAFT_1076763</name>
</gene>
<dbReference type="Proteomes" id="UP000790377">
    <property type="component" value="Unassembled WGS sequence"/>
</dbReference>
<sequence>MSSSLLVPSSSKLCLRLSQTSVRYAGRKAETTGGDPKKEILRRVLYPSNIRSGPSPTGTWRPDVARALQRAIPSAQAHETIERAWLLHQRHLRKKRDAELARKFECMRKAMEELEQIDPRLFKEANRQEDPRARSEAEVAALKDASEPEKKAIESRVRGLFPRELRVPADTPPTNGWAHDWRPFTRPI</sequence>
<evidence type="ECO:0000313" key="2">
    <source>
        <dbReference type="Proteomes" id="UP000790377"/>
    </source>
</evidence>
<comment type="caution">
    <text evidence="1">The sequence shown here is derived from an EMBL/GenBank/DDBJ whole genome shotgun (WGS) entry which is preliminary data.</text>
</comment>